<dbReference type="Pfam" id="PF04607">
    <property type="entry name" value="RelA_SpoT"/>
    <property type="match status" value="1"/>
</dbReference>
<dbReference type="Proteomes" id="UP001207228">
    <property type="component" value="Unassembled WGS sequence"/>
</dbReference>
<dbReference type="InterPro" id="IPR043519">
    <property type="entry name" value="NT_sf"/>
</dbReference>
<dbReference type="PANTHER" id="PTHR41773:SF1">
    <property type="entry name" value="RELA_SPOT DOMAIN-CONTAINING PROTEIN"/>
    <property type="match status" value="1"/>
</dbReference>
<dbReference type="PANTHER" id="PTHR41773">
    <property type="entry name" value="GTP PYROPHOSPHATASE-RELATED"/>
    <property type="match status" value="1"/>
</dbReference>
<keyword evidence="3" id="KW-1185">Reference proteome</keyword>
<gene>
    <name evidence="2" type="ORF">OO017_10745</name>
</gene>
<organism evidence="2 3">
    <name type="scientific">Pontibacter anaerobius</name>
    <dbReference type="NCBI Taxonomy" id="2993940"/>
    <lineage>
        <taxon>Bacteria</taxon>
        <taxon>Pseudomonadati</taxon>
        <taxon>Bacteroidota</taxon>
        <taxon>Cytophagia</taxon>
        <taxon>Cytophagales</taxon>
        <taxon>Hymenobacteraceae</taxon>
        <taxon>Pontibacter</taxon>
    </lineage>
</organism>
<evidence type="ECO:0000313" key="2">
    <source>
        <dbReference type="EMBL" id="MCX2740425.1"/>
    </source>
</evidence>
<feature type="domain" description="RelA/SpoT" evidence="1">
    <location>
        <begin position="72"/>
        <end position="212"/>
    </location>
</feature>
<dbReference type="SUPFAM" id="SSF81301">
    <property type="entry name" value="Nucleotidyltransferase"/>
    <property type="match status" value="1"/>
</dbReference>
<accession>A0ABT3RGN3</accession>
<comment type="caution">
    <text evidence="2">The sequence shown here is derived from an EMBL/GenBank/DDBJ whole genome shotgun (WGS) entry which is preliminary data.</text>
</comment>
<dbReference type="Gene3D" id="3.30.460.10">
    <property type="entry name" value="Beta Polymerase, domain 2"/>
    <property type="match status" value="1"/>
</dbReference>
<dbReference type="InterPro" id="IPR007685">
    <property type="entry name" value="RelA_SpoT"/>
</dbReference>
<sequence>MRSAGRSHKAAVPFILAQLQVSEDELRAQGLEAKTLTAIYNDYTNRLQELEDIAQLVTTTLRRQQDAHAVRHRVKEPLHLLKKIIRKKKEYPDRHLDVHNYLEYINDLVGVRTLHLYKEACHSIGEYIQQVWELKRTPYAYVSNEQATRTRLFAASQYNVIVNDRGYEAQHFILKVKPNRQQYLVEVQVKTLLEEGWSEIDHCIRYPDHEPNELLNRLLWLLGQFTMKADAVASQIQALAEELHKYNHPQAQPEVTVAQLRSHIEALPIDEQEKQYLYACLAKQTGT</sequence>
<dbReference type="CDD" id="cd05399">
    <property type="entry name" value="NT_Rel-Spo_like"/>
    <property type="match status" value="1"/>
</dbReference>
<reference evidence="2 3" key="1">
    <citation type="submission" date="2022-11" db="EMBL/GenBank/DDBJ databases">
        <title>The characterization of three novel Bacteroidetes species and genomic analysis of their roles in tidal elemental geochemical cycles.</title>
        <authorList>
            <person name="Ma K.-J."/>
        </authorList>
    </citation>
    <scope>NUCLEOTIDE SEQUENCE [LARGE SCALE GENOMIC DNA]</scope>
    <source>
        <strain evidence="2 3">M82</strain>
    </source>
</reference>
<proteinExistence type="predicted"/>
<name>A0ABT3RGN3_9BACT</name>
<evidence type="ECO:0000313" key="3">
    <source>
        <dbReference type="Proteomes" id="UP001207228"/>
    </source>
</evidence>
<evidence type="ECO:0000259" key="1">
    <source>
        <dbReference type="SMART" id="SM00954"/>
    </source>
</evidence>
<dbReference type="EMBL" id="JAPFQO010000007">
    <property type="protein sequence ID" value="MCX2740425.1"/>
    <property type="molecule type" value="Genomic_DNA"/>
</dbReference>
<protein>
    <submittedName>
        <fullName evidence="2">RelA/SpoT domain-containing protein</fullName>
    </submittedName>
</protein>
<dbReference type="SMART" id="SM00954">
    <property type="entry name" value="RelA_SpoT"/>
    <property type="match status" value="1"/>
</dbReference>
<dbReference type="RefSeq" id="WP_266052492.1">
    <property type="nucleotide sequence ID" value="NZ_JAPFQO010000007.1"/>
</dbReference>